<dbReference type="Gene3D" id="1.10.260.40">
    <property type="entry name" value="lambda repressor-like DNA-binding domains"/>
    <property type="match status" value="1"/>
</dbReference>
<dbReference type="SUPFAM" id="SSF47413">
    <property type="entry name" value="lambda repressor-like DNA-binding domains"/>
    <property type="match status" value="1"/>
</dbReference>
<dbReference type="HOGENOM" id="CLU_2033628_0_0_11"/>
<dbReference type="RefSeq" id="WP_084148351.1">
    <property type="nucleotide sequence ID" value="NZ_KK069991.1"/>
</dbReference>
<dbReference type="InterPro" id="IPR001387">
    <property type="entry name" value="Cro/C1-type_HTH"/>
</dbReference>
<gene>
    <name evidence="3" type="ORF">BF93_15550</name>
</gene>
<dbReference type="eggNOG" id="COG1396">
    <property type="taxonomic scope" value="Bacteria"/>
</dbReference>
<proteinExistence type="predicted"/>
<evidence type="ECO:0000256" key="1">
    <source>
        <dbReference type="SAM" id="MobiDB-lite"/>
    </source>
</evidence>
<reference evidence="3 4" key="1">
    <citation type="submission" date="2014-02" db="EMBL/GenBank/DDBJ databases">
        <title>Genome sequence of Brachybacterium phenoliresistens strain W13A50.</title>
        <authorList>
            <person name="Wang X."/>
        </authorList>
    </citation>
    <scope>NUCLEOTIDE SEQUENCE [LARGE SCALE GENOMIC DNA]</scope>
    <source>
        <strain evidence="3 4">W13A50</strain>
    </source>
</reference>
<evidence type="ECO:0000313" key="4">
    <source>
        <dbReference type="Proteomes" id="UP000023067"/>
    </source>
</evidence>
<dbReference type="Pfam" id="PF01381">
    <property type="entry name" value="HTH_3"/>
    <property type="match status" value="1"/>
</dbReference>
<dbReference type="Proteomes" id="UP000023067">
    <property type="component" value="Unassembled WGS sequence"/>
</dbReference>
<feature type="domain" description="HTH cro/C1-type" evidence="2">
    <location>
        <begin position="21"/>
        <end position="75"/>
    </location>
</feature>
<dbReference type="PROSITE" id="PS50943">
    <property type="entry name" value="HTH_CROC1"/>
    <property type="match status" value="1"/>
</dbReference>
<sequence>MERSGPAPLAPLLRELIGQALREERHAQGRTLADVAARSGVSMQHLSEVERGLKDPSSEVLAAVLGALGLSAWDLPALLAPRPVLLDLTADGPDELDARRHRSITAGHSASGTRGVSLLAA</sequence>
<accession>Z9JTA7</accession>
<dbReference type="STRING" id="396014.BF93_15550"/>
<feature type="region of interest" description="Disordered" evidence="1">
    <location>
        <begin position="99"/>
        <end position="121"/>
    </location>
</feature>
<comment type="caution">
    <text evidence="3">The sequence shown here is derived from an EMBL/GenBank/DDBJ whole genome shotgun (WGS) entry which is preliminary data.</text>
</comment>
<protein>
    <submittedName>
        <fullName evidence="3">XRE family transcriptional regulator</fullName>
    </submittedName>
</protein>
<keyword evidence="4" id="KW-1185">Reference proteome</keyword>
<name>Z9JTA7_9MICO</name>
<dbReference type="AlphaFoldDB" id="Z9JTA7"/>
<evidence type="ECO:0000313" key="3">
    <source>
        <dbReference type="EMBL" id="EWS81590.1"/>
    </source>
</evidence>
<dbReference type="InterPro" id="IPR010982">
    <property type="entry name" value="Lambda_DNA-bd_dom_sf"/>
</dbReference>
<organism evidence="3 4">
    <name type="scientific">Brachybacterium phenoliresistens</name>
    <dbReference type="NCBI Taxonomy" id="396014"/>
    <lineage>
        <taxon>Bacteria</taxon>
        <taxon>Bacillati</taxon>
        <taxon>Actinomycetota</taxon>
        <taxon>Actinomycetes</taxon>
        <taxon>Micrococcales</taxon>
        <taxon>Dermabacteraceae</taxon>
        <taxon>Brachybacterium</taxon>
    </lineage>
</organism>
<dbReference type="EMBL" id="JDYK01000006">
    <property type="protein sequence ID" value="EWS81590.1"/>
    <property type="molecule type" value="Genomic_DNA"/>
</dbReference>
<evidence type="ECO:0000259" key="2">
    <source>
        <dbReference type="PROSITE" id="PS50943"/>
    </source>
</evidence>
<dbReference type="GO" id="GO:0003677">
    <property type="term" value="F:DNA binding"/>
    <property type="evidence" value="ECO:0007669"/>
    <property type="project" value="InterPro"/>
</dbReference>
<dbReference type="OrthoDB" id="3188736at2"/>
<dbReference type="CDD" id="cd00093">
    <property type="entry name" value="HTH_XRE"/>
    <property type="match status" value="1"/>
</dbReference>
<dbReference type="SMART" id="SM00530">
    <property type="entry name" value="HTH_XRE"/>
    <property type="match status" value="1"/>
</dbReference>
<dbReference type="PATRIC" id="fig|396014.3.peg.1454"/>